<dbReference type="InterPro" id="IPR005121">
    <property type="entry name" value="Fdx_antiC-bd"/>
</dbReference>
<dbReference type="Gene3D" id="3.30.70.380">
    <property type="entry name" value="Ferrodoxin-fold anticodon-binding domain"/>
    <property type="match status" value="1"/>
</dbReference>
<dbReference type="GO" id="GO:0070042">
    <property type="term" value="F:rRNA (uridine-N3-)-methyltransferase activity"/>
    <property type="evidence" value="ECO:0007669"/>
    <property type="project" value="InterPro"/>
</dbReference>
<accession>A0A210Q3I5</accession>
<proteinExistence type="predicted"/>
<dbReference type="Proteomes" id="UP000242188">
    <property type="component" value="Unassembled WGS sequence"/>
</dbReference>
<reference evidence="2 3" key="1">
    <citation type="journal article" date="2017" name="Nat. Ecol. Evol.">
        <title>Scallop genome provides insights into evolution of bilaterian karyotype and development.</title>
        <authorList>
            <person name="Wang S."/>
            <person name="Zhang J."/>
            <person name="Jiao W."/>
            <person name="Li J."/>
            <person name="Xun X."/>
            <person name="Sun Y."/>
            <person name="Guo X."/>
            <person name="Huan P."/>
            <person name="Dong B."/>
            <person name="Zhang L."/>
            <person name="Hu X."/>
            <person name="Sun X."/>
            <person name="Wang J."/>
            <person name="Zhao C."/>
            <person name="Wang Y."/>
            <person name="Wang D."/>
            <person name="Huang X."/>
            <person name="Wang R."/>
            <person name="Lv J."/>
            <person name="Li Y."/>
            <person name="Zhang Z."/>
            <person name="Liu B."/>
            <person name="Lu W."/>
            <person name="Hui Y."/>
            <person name="Liang J."/>
            <person name="Zhou Z."/>
            <person name="Hou R."/>
            <person name="Li X."/>
            <person name="Liu Y."/>
            <person name="Li H."/>
            <person name="Ning X."/>
            <person name="Lin Y."/>
            <person name="Zhao L."/>
            <person name="Xing Q."/>
            <person name="Dou J."/>
            <person name="Li Y."/>
            <person name="Mao J."/>
            <person name="Guo H."/>
            <person name="Dou H."/>
            <person name="Li T."/>
            <person name="Mu C."/>
            <person name="Jiang W."/>
            <person name="Fu Q."/>
            <person name="Fu X."/>
            <person name="Miao Y."/>
            <person name="Liu J."/>
            <person name="Yu Q."/>
            <person name="Li R."/>
            <person name="Liao H."/>
            <person name="Li X."/>
            <person name="Kong Y."/>
            <person name="Jiang Z."/>
            <person name="Chourrout D."/>
            <person name="Li R."/>
            <person name="Bao Z."/>
        </authorList>
    </citation>
    <scope>NUCLEOTIDE SEQUENCE [LARGE SCALE GENOMIC DNA]</scope>
    <source>
        <strain evidence="2 3">PY_sf001</strain>
    </source>
</reference>
<evidence type="ECO:0000313" key="3">
    <source>
        <dbReference type="Proteomes" id="UP000242188"/>
    </source>
</evidence>
<dbReference type="SUPFAM" id="SSF53335">
    <property type="entry name" value="S-adenosyl-L-methionine-dependent methyltransferases"/>
    <property type="match status" value="1"/>
</dbReference>
<evidence type="ECO:0000259" key="1">
    <source>
        <dbReference type="SMART" id="SM00896"/>
    </source>
</evidence>
<evidence type="ECO:0000313" key="2">
    <source>
        <dbReference type="EMBL" id="OWF43311.1"/>
    </source>
</evidence>
<dbReference type="Pfam" id="PF10354">
    <property type="entry name" value="BMT5-like"/>
    <property type="match status" value="1"/>
</dbReference>
<feature type="domain" description="FDX-ACB" evidence="1">
    <location>
        <begin position="629"/>
        <end position="728"/>
    </location>
</feature>
<keyword evidence="3" id="KW-1185">Reference proteome</keyword>
<dbReference type="InterPro" id="IPR029063">
    <property type="entry name" value="SAM-dependent_MTases_sf"/>
</dbReference>
<dbReference type="SUPFAM" id="SSF54991">
    <property type="entry name" value="Anticodon-binding domain of PheRS"/>
    <property type="match status" value="1"/>
</dbReference>
<dbReference type="AlphaFoldDB" id="A0A210Q3I5"/>
<dbReference type="PANTHER" id="PTHR11538:SF26">
    <property type="entry name" value="FERREDOXIN-FOLD ANTICODON-BINDING DOMAIN-CONTAINING PROTEIN 1"/>
    <property type="match status" value="1"/>
</dbReference>
<dbReference type="GO" id="GO:0070475">
    <property type="term" value="P:rRNA base methylation"/>
    <property type="evidence" value="ECO:0007669"/>
    <property type="project" value="InterPro"/>
</dbReference>
<dbReference type="SMART" id="SM00896">
    <property type="entry name" value="FDX-ACB"/>
    <property type="match status" value="1"/>
</dbReference>
<organism evidence="2 3">
    <name type="scientific">Mizuhopecten yessoensis</name>
    <name type="common">Japanese scallop</name>
    <name type="synonym">Patinopecten yessoensis</name>
    <dbReference type="NCBI Taxonomy" id="6573"/>
    <lineage>
        <taxon>Eukaryota</taxon>
        <taxon>Metazoa</taxon>
        <taxon>Spiralia</taxon>
        <taxon>Lophotrochozoa</taxon>
        <taxon>Mollusca</taxon>
        <taxon>Bivalvia</taxon>
        <taxon>Autobranchia</taxon>
        <taxon>Pteriomorphia</taxon>
        <taxon>Pectinida</taxon>
        <taxon>Pectinoidea</taxon>
        <taxon>Pectinidae</taxon>
        <taxon>Mizuhopecten</taxon>
    </lineage>
</organism>
<dbReference type="GO" id="GO:0005737">
    <property type="term" value="C:cytoplasm"/>
    <property type="evidence" value="ECO:0007669"/>
    <property type="project" value="TreeGrafter"/>
</dbReference>
<comment type="caution">
    <text evidence="2">The sequence shown here is derived from an EMBL/GenBank/DDBJ whole genome shotgun (WGS) entry which is preliminary data.</text>
</comment>
<name>A0A210Q3I5_MIZYE</name>
<dbReference type="Gene3D" id="3.40.50.150">
    <property type="entry name" value="Vaccinia Virus protein VP39"/>
    <property type="match status" value="1"/>
</dbReference>
<protein>
    <submittedName>
        <fullName evidence="2">Ferredoxin-fold anticodon-binding domain-containing protein 1-like</fullName>
    </submittedName>
</protein>
<dbReference type="InterPro" id="IPR019446">
    <property type="entry name" value="BMT5-like"/>
</dbReference>
<dbReference type="EMBL" id="NEDP02005138">
    <property type="protein sequence ID" value="OWF43311.1"/>
    <property type="molecule type" value="Genomic_DNA"/>
</dbReference>
<gene>
    <name evidence="2" type="ORF">KP79_PYT18739</name>
</gene>
<dbReference type="OrthoDB" id="273345at2759"/>
<dbReference type="InterPro" id="IPR036690">
    <property type="entry name" value="Fdx_antiC-bd_sf"/>
</dbReference>
<sequence length="728" mass="82103">MDDSIHGDVLLVGEGDFSFSVSLLSQHSIEKLQHVTTTSLESEESISKHQAAGECIQQLRKHGLTVLFQVDATKLHENLDLKSKTFDRIIFNFPHVGGKSNIKKNRKLLDDFFLSASNVLKANGKILVTLCKGQGGSAADQPMRAWHNSWQVVSMAANAGFILRRAVPFQTNSYVQYNSTGFRSQDKGFHTERAVTHVFEKAEMVPVPDQTSVRHYLSNKVNRRLHEEAGHPVCEVRRQLEERLVTSDGIEVQLVTVRTPILRQPLEWSGKSAMSSPVMSSAQRVEKLCISDSEVAIETEDTSSVTHDKSTCSHRCTRGDTATGDDTSTPDHIPTCDHKSTHQETSVHVSTHVHQCYYLGSRNPLSCYGPIVKDHHNIPETSLVQEPCGSQSDTMTNITEEATDLQKDYTETRQQSTETGAPTEATNILLNEEHLRMSMLEHLGDFIQHTKHSPKQIVIATGEVYRRCQINPNIQPWGVEMICVLPELSTEEEENGEENVESFPQNFNSIYYHANQMCTEIKAALGSCGKINVERVGTPTIVTTDLYSLAAINMCVLGEKGRTVETIGSVMVYRPKEQLSRPILVVDVAKLSICLYQIPHETLLWSPDRKVTQQFKREGGDWPIFKTVSLYPLTLTFDMSFWENTFVSTFDTLLYYDIIRSVAGDEISSVELLETYQDIQTDRPSRCRSRCYRLTFLSHDRVLSYNTSWQLQSVIRLEVARIMGVELR</sequence>
<dbReference type="STRING" id="6573.A0A210Q3I5"/>
<dbReference type="PANTHER" id="PTHR11538">
    <property type="entry name" value="PHENYLALANYL-TRNA SYNTHETASE"/>
    <property type="match status" value="1"/>
</dbReference>